<organism evidence="1">
    <name type="scientific">marine metagenome</name>
    <dbReference type="NCBI Taxonomy" id="408172"/>
    <lineage>
        <taxon>unclassified sequences</taxon>
        <taxon>metagenomes</taxon>
        <taxon>ecological metagenomes</taxon>
    </lineage>
</organism>
<name>A0A382NIZ7_9ZZZZ</name>
<evidence type="ECO:0000313" key="1">
    <source>
        <dbReference type="EMBL" id="SVC59561.1"/>
    </source>
</evidence>
<dbReference type="EMBL" id="UINC01099921">
    <property type="protein sequence ID" value="SVC59561.1"/>
    <property type="molecule type" value="Genomic_DNA"/>
</dbReference>
<proteinExistence type="predicted"/>
<protein>
    <submittedName>
        <fullName evidence="1">Uncharacterized protein</fullName>
    </submittedName>
</protein>
<gene>
    <name evidence="1" type="ORF">METZ01_LOCUS312415</name>
</gene>
<sequence>MAPQCGEPERKYIWLSPWHATVWILEIQTVGGGNANSNLHP</sequence>
<dbReference type="AlphaFoldDB" id="A0A382NIZ7"/>
<reference evidence="1" key="1">
    <citation type="submission" date="2018-05" db="EMBL/GenBank/DDBJ databases">
        <authorList>
            <person name="Lanie J.A."/>
            <person name="Ng W.-L."/>
            <person name="Kazmierczak K.M."/>
            <person name="Andrzejewski T.M."/>
            <person name="Davidsen T.M."/>
            <person name="Wayne K.J."/>
            <person name="Tettelin H."/>
            <person name="Glass J.I."/>
            <person name="Rusch D."/>
            <person name="Podicherti R."/>
            <person name="Tsui H.-C.T."/>
            <person name="Winkler M.E."/>
        </authorList>
    </citation>
    <scope>NUCLEOTIDE SEQUENCE</scope>
</reference>
<accession>A0A382NIZ7</accession>